<evidence type="ECO:0000313" key="2">
    <source>
        <dbReference type="Proteomes" id="UP000283269"/>
    </source>
</evidence>
<accession>A0A409WJN2</accession>
<comment type="caution">
    <text evidence="1">The sequence shown here is derived from an EMBL/GenBank/DDBJ whole genome shotgun (WGS) entry which is preliminary data.</text>
</comment>
<name>A0A409WJN2_PSICY</name>
<dbReference type="AlphaFoldDB" id="A0A409WJN2"/>
<dbReference type="EMBL" id="NHYD01003411">
    <property type="protein sequence ID" value="PPQ78650.1"/>
    <property type="molecule type" value="Genomic_DNA"/>
</dbReference>
<reference evidence="1 2" key="1">
    <citation type="journal article" date="2018" name="Evol. Lett.">
        <title>Horizontal gene cluster transfer increased hallucinogenic mushroom diversity.</title>
        <authorList>
            <person name="Reynolds H.T."/>
            <person name="Vijayakumar V."/>
            <person name="Gluck-Thaler E."/>
            <person name="Korotkin H.B."/>
            <person name="Matheny P.B."/>
            <person name="Slot J.C."/>
        </authorList>
    </citation>
    <scope>NUCLEOTIDE SEQUENCE [LARGE SCALE GENOMIC DNA]</scope>
    <source>
        <strain evidence="1 2">2631</strain>
    </source>
</reference>
<sequence length="60" mass="6424">MAMMEQPKDVSKYLHEPPAADIPSSPSYRALPGIENGLPAPVLASPLPVYWFPTMKGAAS</sequence>
<dbReference type="Proteomes" id="UP000283269">
    <property type="component" value="Unassembled WGS sequence"/>
</dbReference>
<keyword evidence="2" id="KW-1185">Reference proteome</keyword>
<proteinExistence type="predicted"/>
<gene>
    <name evidence="1" type="ORF">CVT25_010546</name>
</gene>
<evidence type="ECO:0000313" key="1">
    <source>
        <dbReference type="EMBL" id="PPQ78650.1"/>
    </source>
</evidence>
<organism evidence="1 2">
    <name type="scientific">Psilocybe cyanescens</name>
    <dbReference type="NCBI Taxonomy" id="93625"/>
    <lineage>
        <taxon>Eukaryota</taxon>
        <taxon>Fungi</taxon>
        <taxon>Dikarya</taxon>
        <taxon>Basidiomycota</taxon>
        <taxon>Agaricomycotina</taxon>
        <taxon>Agaricomycetes</taxon>
        <taxon>Agaricomycetidae</taxon>
        <taxon>Agaricales</taxon>
        <taxon>Agaricineae</taxon>
        <taxon>Strophariaceae</taxon>
        <taxon>Psilocybe</taxon>
    </lineage>
</organism>
<protein>
    <submittedName>
        <fullName evidence="1">Uncharacterized protein</fullName>
    </submittedName>
</protein>
<dbReference type="InParanoid" id="A0A409WJN2"/>